<comment type="caution">
    <text evidence="2">The sequence shown here is derived from an EMBL/GenBank/DDBJ whole genome shotgun (WGS) entry which is preliminary data.</text>
</comment>
<evidence type="ECO:0000313" key="3">
    <source>
        <dbReference type="Proteomes" id="UP001232536"/>
    </source>
</evidence>
<evidence type="ECO:0008006" key="4">
    <source>
        <dbReference type="Google" id="ProtNLM"/>
    </source>
</evidence>
<reference evidence="2 3" key="1">
    <citation type="submission" date="2023-07" db="EMBL/GenBank/DDBJ databases">
        <title>Description of novel actinomycetes strains, isolated from tidal flat sediment.</title>
        <authorList>
            <person name="Lu C."/>
        </authorList>
    </citation>
    <scope>NUCLEOTIDE SEQUENCE [LARGE SCALE GENOMIC DNA]</scope>
    <source>
        <strain evidence="2 3">SYSU T00b441</strain>
    </source>
</reference>
<protein>
    <recommendedName>
        <fullName evidence="4">Secreted protein</fullName>
    </recommendedName>
</protein>
<sequence length="114" mass="12461">MRRLFWMGVGAAATVVVAQRLRTAWHKYTPEGVAEQVEQASLGLVAAARSAVDTFTDSFRTRERDLTSQLLVEPEGGDASAVFRRGRTPGPGAPPTTRARPTGRVDDDEPLYDF</sequence>
<organism evidence="2 3">
    <name type="scientific">Actinotalea lenta</name>
    <dbReference type="NCBI Taxonomy" id="3064654"/>
    <lineage>
        <taxon>Bacteria</taxon>
        <taxon>Bacillati</taxon>
        <taxon>Actinomycetota</taxon>
        <taxon>Actinomycetes</taxon>
        <taxon>Micrococcales</taxon>
        <taxon>Cellulomonadaceae</taxon>
        <taxon>Actinotalea</taxon>
    </lineage>
</organism>
<dbReference type="RefSeq" id="WP_304601409.1">
    <property type="nucleotide sequence ID" value="NZ_JAUQYP010000001.1"/>
</dbReference>
<keyword evidence="3" id="KW-1185">Reference proteome</keyword>
<dbReference type="EMBL" id="JAUQYP010000001">
    <property type="protein sequence ID" value="MDO8107804.1"/>
    <property type="molecule type" value="Genomic_DNA"/>
</dbReference>
<feature type="region of interest" description="Disordered" evidence="1">
    <location>
        <begin position="75"/>
        <end position="114"/>
    </location>
</feature>
<gene>
    <name evidence="2" type="ORF">Q6348_11405</name>
</gene>
<accession>A0ABT9DA75</accession>
<evidence type="ECO:0000256" key="1">
    <source>
        <dbReference type="SAM" id="MobiDB-lite"/>
    </source>
</evidence>
<proteinExistence type="predicted"/>
<name>A0ABT9DA75_9CELL</name>
<dbReference type="Proteomes" id="UP001232536">
    <property type="component" value="Unassembled WGS sequence"/>
</dbReference>
<evidence type="ECO:0000313" key="2">
    <source>
        <dbReference type="EMBL" id="MDO8107804.1"/>
    </source>
</evidence>